<protein>
    <submittedName>
        <fullName evidence="4">Putative regulatory protein, FmdB family</fullName>
    </submittedName>
    <submittedName>
        <fullName evidence="3">Zinc ribbon domain-containing protein</fullName>
    </submittedName>
</protein>
<dbReference type="Proteomes" id="UP001486808">
    <property type="component" value="Unassembled WGS sequence"/>
</dbReference>
<reference evidence="4" key="1">
    <citation type="submission" date="2016-10" db="EMBL/GenBank/DDBJ databases">
        <authorList>
            <person name="de Groot N.N."/>
        </authorList>
    </citation>
    <scope>NUCLEOTIDE SEQUENCE [LARGE SCALE GENOMIC DNA]</scope>
    <source>
        <strain evidence="4">JCM 14963</strain>
    </source>
</reference>
<dbReference type="STRING" id="472181.SAMN05216271_2740"/>
<sequence length="107" mass="11918">MPLYDFECEACGPFEALLPSSERNLPRDCPACSQPMQRRISAPRLQTMNAQQRKAHETNERSAHAPKVSHGHSCCSSGSCTHKPRAEGQPPALKQQSGPRRPWMISH</sequence>
<evidence type="ECO:0000313" key="4">
    <source>
        <dbReference type="EMBL" id="SDS78990.1"/>
    </source>
</evidence>
<dbReference type="InterPro" id="IPR013429">
    <property type="entry name" value="Regulatory_FmdB_Zinc_ribbon"/>
</dbReference>
<dbReference type="Pfam" id="PF09723">
    <property type="entry name" value="Zn_ribbon_8"/>
    <property type="match status" value="1"/>
</dbReference>
<proteinExistence type="predicted"/>
<evidence type="ECO:0000313" key="5">
    <source>
        <dbReference type="Proteomes" id="UP000243413"/>
    </source>
</evidence>
<feature type="compositionally biased region" description="Low complexity" evidence="1">
    <location>
        <begin position="71"/>
        <end position="80"/>
    </location>
</feature>
<evidence type="ECO:0000259" key="2">
    <source>
        <dbReference type="SMART" id="SM00834"/>
    </source>
</evidence>
<dbReference type="OrthoDB" id="9813321at2"/>
<dbReference type="EMBL" id="LT629763">
    <property type="protein sequence ID" value="SDS78990.1"/>
    <property type="molecule type" value="Genomic_DNA"/>
</dbReference>
<evidence type="ECO:0000313" key="6">
    <source>
        <dbReference type="Proteomes" id="UP001486808"/>
    </source>
</evidence>
<dbReference type="SMART" id="SM00834">
    <property type="entry name" value="CxxC_CXXC_SSSS"/>
    <property type="match status" value="1"/>
</dbReference>
<dbReference type="RefSeq" id="WP_092287441.1">
    <property type="nucleotide sequence ID" value="NZ_BAABWD010000003.1"/>
</dbReference>
<dbReference type="Proteomes" id="UP000243413">
    <property type="component" value="Chromosome I"/>
</dbReference>
<evidence type="ECO:0000256" key="1">
    <source>
        <dbReference type="SAM" id="MobiDB-lite"/>
    </source>
</evidence>
<dbReference type="EMBL" id="BAABWD010000003">
    <property type="protein sequence ID" value="GAA6132612.1"/>
    <property type="molecule type" value="Genomic_DNA"/>
</dbReference>
<evidence type="ECO:0000313" key="3">
    <source>
        <dbReference type="EMBL" id="GAA6132612.1"/>
    </source>
</evidence>
<feature type="region of interest" description="Disordered" evidence="1">
    <location>
        <begin position="50"/>
        <end position="107"/>
    </location>
</feature>
<feature type="compositionally biased region" description="Basic and acidic residues" evidence="1">
    <location>
        <begin position="54"/>
        <end position="63"/>
    </location>
</feature>
<dbReference type="AlphaFoldDB" id="A0A1H1V2Z1"/>
<dbReference type="NCBIfam" id="TIGR02605">
    <property type="entry name" value="CxxC_CxxC_SSSS"/>
    <property type="match status" value="1"/>
</dbReference>
<gene>
    <name evidence="3" type="ORF">NBRC116187_29720</name>
    <name evidence="4" type="ORF">SAMN05216271_2740</name>
</gene>
<feature type="domain" description="Putative regulatory protein FmdB zinc ribbon" evidence="2">
    <location>
        <begin position="1"/>
        <end position="41"/>
    </location>
</feature>
<keyword evidence="6" id="KW-1185">Reference proteome</keyword>
<accession>A0A1H1V2Z1</accession>
<name>A0A1H1V2Z1_9GAMM</name>
<reference evidence="3 6" key="3">
    <citation type="submission" date="2024-04" db="EMBL/GenBank/DDBJ databases">
        <title>Draft genome sequence of Halopseudomonas sabulinigri NBRC 116187.</title>
        <authorList>
            <person name="Miyakawa T."/>
            <person name="Kusuya Y."/>
            <person name="Miura T."/>
        </authorList>
    </citation>
    <scope>NUCLEOTIDE SEQUENCE [LARGE SCALE GENOMIC DNA]</scope>
    <source>
        <strain evidence="3 6">4NH20-0042</strain>
    </source>
</reference>
<organism evidence="4 5">
    <name type="scientific">Halopseudomonas sabulinigri</name>
    <dbReference type="NCBI Taxonomy" id="472181"/>
    <lineage>
        <taxon>Bacteria</taxon>
        <taxon>Pseudomonadati</taxon>
        <taxon>Pseudomonadota</taxon>
        <taxon>Gammaproteobacteria</taxon>
        <taxon>Pseudomonadales</taxon>
        <taxon>Pseudomonadaceae</taxon>
        <taxon>Halopseudomonas</taxon>
    </lineage>
</organism>
<reference evidence="5" key="2">
    <citation type="submission" date="2016-10" db="EMBL/GenBank/DDBJ databases">
        <authorList>
            <person name="Varghese N."/>
            <person name="Submissions S."/>
        </authorList>
    </citation>
    <scope>NUCLEOTIDE SEQUENCE [LARGE SCALE GENOMIC DNA]</scope>
    <source>
        <strain evidence="5">JCM 14963</strain>
    </source>
</reference>